<evidence type="ECO:0000313" key="2">
    <source>
        <dbReference type="Proteomes" id="UP001385892"/>
    </source>
</evidence>
<dbReference type="EMBL" id="JBBKZT010000009">
    <property type="protein sequence ID" value="MEJ8849152.1"/>
    <property type="molecule type" value="Genomic_DNA"/>
</dbReference>
<protein>
    <submittedName>
        <fullName evidence="1">Uncharacterized protein</fullName>
    </submittedName>
</protein>
<proteinExistence type="predicted"/>
<organism evidence="1 2">
    <name type="scientific">Variovorax rhizosphaerae</name>
    <dbReference type="NCBI Taxonomy" id="1836200"/>
    <lineage>
        <taxon>Bacteria</taxon>
        <taxon>Pseudomonadati</taxon>
        <taxon>Pseudomonadota</taxon>
        <taxon>Betaproteobacteria</taxon>
        <taxon>Burkholderiales</taxon>
        <taxon>Comamonadaceae</taxon>
        <taxon>Variovorax</taxon>
    </lineage>
</organism>
<evidence type="ECO:0000313" key="1">
    <source>
        <dbReference type="EMBL" id="MEJ8849152.1"/>
    </source>
</evidence>
<accession>A0ABU8WNP4</accession>
<sequence length="45" mass="4897">MKVPFETPRPMRDGSAMLDAGALLRWERAAQARVGTQALGSVTPR</sequence>
<dbReference type="RefSeq" id="WP_340344275.1">
    <property type="nucleotide sequence ID" value="NZ_JBBKZT010000009.1"/>
</dbReference>
<reference evidence="1 2" key="1">
    <citation type="submission" date="2024-03" db="EMBL/GenBank/DDBJ databases">
        <title>Novel species of the genus Variovorax.</title>
        <authorList>
            <person name="Liu Q."/>
            <person name="Xin Y.-H."/>
        </authorList>
    </citation>
    <scope>NUCLEOTIDE SEQUENCE [LARGE SCALE GENOMIC DNA]</scope>
    <source>
        <strain evidence="1 2">KACC 18900</strain>
    </source>
</reference>
<name>A0ABU8WNP4_9BURK</name>
<comment type="caution">
    <text evidence="1">The sequence shown here is derived from an EMBL/GenBank/DDBJ whole genome shotgun (WGS) entry which is preliminary data.</text>
</comment>
<keyword evidence="2" id="KW-1185">Reference proteome</keyword>
<dbReference type="Proteomes" id="UP001385892">
    <property type="component" value="Unassembled WGS sequence"/>
</dbReference>
<gene>
    <name evidence="1" type="ORF">WKW82_21020</name>
</gene>